<keyword evidence="5" id="KW-1015">Disulfide bond</keyword>
<keyword evidence="3 7" id="KW-0732">Signal</keyword>
<dbReference type="Pfam" id="PF24484">
    <property type="entry name" value="ADAMTSL1"/>
    <property type="match status" value="1"/>
</dbReference>
<dbReference type="InterPro" id="IPR036179">
    <property type="entry name" value="Ig-like_dom_sf"/>
</dbReference>
<dbReference type="Pfam" id="PF19030">
    <property type="entry name" value="TSP1_ADAMTS"/>
    <property type="match status" value="11"/>
</dbReference>
<reference evidence="11" key="1">
    <citation type="submission" date="2025-08" db="UniProtKB">
        <authorList>
            <consortium name="RefSeq"/>
        </authorList>
    </citation>
    <scope>IDENTIFICATION</scope>
    <source>
        <tissue evidence="11">Blood</tissue>
    </source>
</reference>
<dbReference type="InterPro" id="IPR013273">
    <property type="entry name" value="ADAMTS/ADAMTS-like"/>
</dbReference>
<dbReference type="SMART" id="SM00209">
    <property type="entry name" value="TSP1"/>
    <property type="match status" value="13"/>
</dbReference>
<evidence type="ECO:0000256" key="7">
    <source>
        <dbReference type="SAM" id="SignalP"/>
    </source>
</evidence>
<dbReference type="Proteomes" id="UP001652663">
    <property type="component" value="Chromosome 8"/>
</dbReference>
<dbReference type="Gene3D" id="2.60.120.830">
    <property type="match status" value="1"/>
</dbReference>
<protein>
    <submittedName>
        <fullName evidence="11">ADAMTS-like protein 1 isoform X2</fullName>
    </submittedName>
</protein>
<dbReference type="PROSITE" id="PS50900">
    <property type="entry name" value="PLAC"/>
    <property type="match status" value="1"/>
</dbReference>
<feature type="region of interest" description="Disordered" evidence="6">
    <location>
        <begin position="1020"/>
        <end position="1047"/>
    </location>
</feature>
<dbReference type="SUPFAM" id="SSF82895">
    <property type="entry name" value="TSP-1 type 1 repeat"/>
    <property type="match status" value="12"/>
</dbReference>
<evidence type="ECO:0000313" key="10">
    <source>
        <dbReference type="Proteomes" id="UP001652663"/>
    </source>
</evidence>
<dbReference type="InterPro" id="IPR010909">
    <property type="entry name" value="PLAC"/>
</dbReference>
<dbReference type="Pfam" id="PF08686">
    <property type="entry name" value="PLAC"/>
    <property type="match status" value="1"/>
</dbReference>
<feature type="compositionally biased region" description="Basic and acidic residues" evidence="6">
    <location>
        <begin position="1038"/>
        <end position="1047"/>
    </location>
</feature>
<dbReference type="RefSeq" id="XP_070650594.1">
    <property type="nucleotide sequence ID" value="XM_070794493.1"/>
</dbReference>
<dbReference type="CDD" id="cd00096">
    <property type="entry name" value="Ig"/>
    <property type="match status" value="1"/>
</dbReference>
<dbReference type="GeneID" id="109562465"/>
<dbReference type="PRINTS" id="PR01857">
    <property type="entry name" value="ADAMTSFAMILY"/>
</dbReference>
<dbReference type="InterPro" id="IPR003599">
    <property type="entry name" value="Ig_sub"/>
</dbReference>
<feature type="domain" description="Ig-like" evidence="8">
    <location>
        <begin position="1426"/>
        <end position="1516"/>
    </location>
</feature>
<keyword evidence="10" id="KW-1185">Reference proteome</keyword>
<feature type="signal peptide" evidence="7">
    <location>
        <begin position="1"/>
        <end position="32"/>
    </location>
</feature>
<dbReference type="SUPFAM" id="SSF48726">
    <property type="entry name" value="Immunoglobulin"/>
    <property type="match status" value="4"/>
</dbReference>
<feature type="domain" description="Ig-like" evidence="8">
    <location>
        <begin position="892"/>
        <end position="980"/>
    </location>
</feature>
<gene>
    <name evidence="11" type="primary">ADAMTSL1</name>
</gene>
<dbReference type="PANTHER" id="PTHR13723:SF157">
    <property type="entry name" value="ADAMTS-LIKE PROTEIN 1"/>
    <property type="match status" value="1"/>
</dbReference>
<dbReference type="InterPro" id="IPR056272">
    <property type="entry name" value="ADAMTSL1_dom"/>
</dbReference>
<evidence type="ECO:0000256" key="6">
    <source>
        <dbReference type="SAM" id="MobiDB-lite"/>
    </source>
</evidence>
<accession>A0ABM4SS21</accession>
<sequence>MARLAAPQRSGLLARILGGTWCLLCVAGQVCGDQSQGAVFLREFTLIRRESLHEDFLSDLLNSHKTEDPSSRTARSEEDRDGLWDAWGPWSECSRTCGGGASYSLRRCLSSKSCEGRNIRYRTCSNVDCPPEAGDFRAQQCSAHNDVKYHGQFYEWLPVSNDPDNPCSLKCQAKGTALVVELAPKVLDGTRCYTESLDMCISGLCQIVGCDHQLGSTIKEDNCGVCNGDGSTCRLVRGQYKSQLTATKLDNTVVGIPYGSRHIRLVLKGPDHLYLETKTLQGAKGENSLSSTGIFLVDNSSVDFQKFPDKEILRMAGPLTADFIVKIRSSGPENSTVQFIFYQPIIHRWRETDFFPCSATCGGGYQLTSAECYDLRSNRVVADQYCHYYPENIKPKPKLQECNLDPCPARWEATPWTACSSSCGGGIQSRAVSCVEEDIQGHVSSAEEWKCMYTPKMPTVQPCNIFDCPKWLAQEWSPCTVTCGQGLRYRVVLCIDHREVHTGGCSPKTKPHIKEECVIPTPCYKPKEKLPVEAKLPWYKQAQEFEEGAAVSEEPSFIPEAWSACTVTCGVGTQVRIVRCQVLLSFSQSVADLPIDECEGPKPASQRPCYAGPCHGETPEFNLEETDGLLGGLQDFDQLYDWEYEGFTKCSESCGGGVQEAVVSCLNKQTREPVDENLCVTSRRPPQLLKSCSLDPCPARWEIGKWSPCSLTCGVGLQTRDVFCSHLLSREINETVILADELCRQPKPTTVQACNRFNCPPAWYPAQWQPCSRTCGGGIQKREVLCKQRMADGSFLELPETFCSAPKLASQQACKKDDCPSEWLLSDWTECSTSCGEGTQTRSAVCRKVLKTGVSSIVNSSLCPPLPFSSSIRPCMLATCARPGRPSTKHSPHIAAARKVYIQTRRQRKLHFVVGGFAYLLPKTAVVLRCPTRRFRKPLITWEKDGQHLISSAHVTVAPFGYLKIHRLKPSDAGIYTCSAGPAREQFVIKLIGGNRKLVARPLSLRIEEEALAMRKASPKEALQTHKHQNGIFSNGSKAEKRGIPADTGGRYDDLVSRLLEQGGWPGELLASWELQDSTERNASSEEDQNAEQALLRLPFTMVTEQQRLDDILRNLSQQPQELRDVYSKHLVAQLAQEIFRSHLEHQDALLKPSERRGPPVAVPPHKHVSGFSSFSRILSTGEGGGGSRRPHRKPVIVRKISAAQQLSASEVVTHLGQTVALASGTLSVLLHCEAIGNPRPTISWAKNGEEVQFSDRILLQPDDSLQILAPVEADVGFYTCNASNALGYDSVSIAVTLAGKPLVKTSREMVINTEEPAITVDVGSTIKTVQGVNVTINCQAAGVPEAEVTWFRNKSKLGSPPSLHEGSLVLTAVSSLDQGLYSCRAANLHGELTESTELLILEPPHVPTQLDDIRALLSATGLNLPSVLTSPLGTQLVLDPGNSALLGCPVKGDPTPNITWFHGDQPVANVTGLMYHILAAGQILQVANLSGGSHGDFSCLAQNEAGMLVQKAFLVIQDYWWSVDRPVTCSASCGNRGVQQPRLRCLLNNMEVDPTHCAGKVRPAVQPIPCNRRDCPSRWMVTSWSACTRSCGGGVQTRRVTCQKLKASGISTPVPSDVCTQLAKRPVDTQACNQQLCVEWAFSSWSQCNGPCIGPRLAVQHRQVFCQTLDGITLSSEQCSALPRPVSAQNCWSEACNVHWRVSLWTLCTATCGNYGFQSRRVECVHARTNKAVPDHLCSWGPRPANWQRCNITPCENTECRDTTRYCEKVKQLKLCQLNQFQSRCCGTCAKA</sequence>
<dbReference type="SMART" id="SM00409">
    <property type="entry name" value="IG"/>
    <property type="match status" value="4"/>
</dbReference>
<dbReference type="Pfam" id="PF07679">
    <property type="entry name" value="I-set"/>
    <property type="match status" value="2"/>
</dbReference>
<dbReference type="PANTHER" id="PTHR13723">
    <property type="entry name" value="ADAMTS A DISINTEGRIN AND METALLOPROTEASE WITH THROMBOSPONDIN MOTIFS PROTEASE"/>
    <property type="match status" value="1"/>
</dbReference>
<dbReference type="InterPro" id="IPR000884">
    <property type="entry name" value="TSP1_rpt"/>
</dbReference>
<dbReference type="Pfam" id="PF19236">
    <property type="entry name" value="ADAMTS_CR_3"/>
    <property type="match status" value="1"/>
</dbReference>
<evidence type="ECO:0000256" key="2">
    <source>
        <dbReference type="ARBA" id="ARBA00022525"/>
    </source>
</evidence>
<keyword evidence="2" id="KW-0964">Secreted</keyword>
<evidence type="ECO:0000256" key="3">
    <source>
        <dbReference type="ARBA" id="ARBA00022729"/>
    </source>
</evidence>
<dbReference type="PROSITE" id="PS50092">
    <property type="entry name" value="TSP1"/>
    <property type="match status" value="10"/>
</dbReference>
<name>A0ABM4SS21_BOSIN</name>
<dbReference type="InterPro" id="IPR013783">
    <property type="entry name" value="Ig-like_fold"/>
</dbReference>
<dbReference type="InterPro" id="IPR050439">
    <property type="entry name" value="ADAMTS_ADAMTS-like"/>
</dbReference>
<evidence type="ECO:0000313" key="11">
    <source>
        <dbReference type="RefSeq" id="XP_070650594.1"/>
    </source>
</evidence>
<feature type="domain" description="PLAC" evidence="9">
    <location>
        <begin position="1757"/>
        <end position="1793"/>
    </location>
</feature>
<dbReference type="Gene3D" id="2.60.40.10">
    <property type="entry name" value="Immunoglobulins"/>
    <property type="match status" value="4"/>
</dbReference>
<comment type="subcellular location">
    <subcellularLocation>
        <location evidence="1">Secreted</location>
    </subcellularLocation>
</comment>
<dbReference type="Pfam" id="PF00090">
    <property type="entry name" value="TSP_1"/>
    <property type="match status" value="1"/>
</dbReference>
<dbReference type="Pfam" id="PF13927">
    <property type="entry name" value="Ig_3"/>
    <property type="match status" value="2"/>
</dbReference>
<dbReference type="Gene3D" id="2.20.100.10">
    <property type="entry name" value="Thrombospondin type-1 (TSP1) repeat"/>
    <property type="match status" value="11"/>
</dbReference>
<keyword evidence="4" id="KW-0677">Repeat</keyword>
<evidence type="ECO:0000256" key="4">
    <source>
        <dbReference type="ARBA" id="ARBA00022737"/>
    </source>
</evidence>
<dbReference type="InterPro" id="IPR045371">
    <property type="entry name" value="ADAMTS_CR_3"/>
</dbReference>
<evidence type="ECO:0000256" key="5">
    <source>
        <dbReference type="ARBA" id="ARBA00023157"/>
    </source>
</evidence>
<dbReference type="InterPro" id="IPR013098">
    <property type="entry name" value="Ig_I-set"/>
</dbReference>
<feature type="domain" description="Ig-like" evidence="8">
    <location>
        <begin position="1317"/>
        <end position="1400"/>
    </location>
</feature>
<evidence type="ECO:0000259" key="8">
    <source>
        <dbReference type="PROSITE" id="PS50835"/>
    </source>
</evidence>
<evidence type="ECO:0000256" key="1">
    <source>
        <dbReference type="ARBA" id="ARBA00004613"/>
    </source>
</evidence>
<dbReference type="PROSITE" id="PS50835">
    <property type="entry name" value="IG_LIKE"/>
    <property type="match status" value="4"/>
</dbReference>
<dbReference type="InterPro" id="IPR007110">
    <property type="entry name" value="Ig-like_dom"/>
</dbReference>
<proteinExistence type="predicted"/>
<dbReference type="InterPro" id="IPR003598">
    <property type="entry name" value="Ig_sub2"/>
</dbReference>
<feature type="domain" description="Ig-like" evidence="8">
    <location>
        <begin position="1195"/>
        <end position="1297"/>
    </location>
</feature>
<evidence type="ECO:0000259" key="9">
    <source>
        <dbReference type="PROSITE" id="PS50900"/>
    </source>
</evidence>
<dbReference type="SMART" id="SM00408">
    <property type="entry name" value="IGc2"/>
    <property type="match status" value="4"/>
</dbReference>
<feature type="chain" id="PRO_5045310554" evidence="7">
    <location>
        <begin position="33"/>
        <end position="1793"/>
    </location>
</feature>
<organism evidence="10 11">
    <name type="scientific">Bos indicus</name>
    <name type="common">Zebu</name>
    <dbReference type="NCBI Taxonomy" id="9915"/>
    <lineage>
        <taxon>Eukaryota</taxon>
        <taxon>Metazoa</taxon>
        <taxon>Chordata</taxon>
        <taxon>Craniata</taxon>
        <taxon>Vertebrata</taxon>
        <taxon>Euteleostomi</taxon>
        <taxon>Mammalia</taxon>
        <taxon>Eutheria</taxon>
        <taxon>Laurasiatheria</taxon>
        <taxon>Artiodactyla</taxon>
        <taxon>Ruminantia</taxon>
        <taxon>Pecora</taxon>
        <taxon>Bovidae</taxon>
        <taxon>Bovinae</taxon>
        <taxon>Bos</taxon>
    </lineage>
</organism>
<dbReference type="InterPro" id="IPR036383">
    <property type="entry name" value="TSP1_rpt_sf"/>
</dbReference>